<keyword evidence="14" id="KW-1185">Reference proteome</keyword>
<evidence type="ECO:0000256" key="6">
    <source>
        <dbReference type="ARBA" id="ARBA00022989"/>
    </source>
</evidence>
<dbReference type="Proteomes" id="UP000274756">
    <property type="component" value="Unassembled WGS sequence"/>
</dbReference>
<evidence type="ECO:0000256" key="8">
    <source>
        <dbReference type="ARBA" id="ARBA00034739"/>
    </source>
</evidence>
<evidence type="ECO:0000313" key="13">
    <source>
        <dbReference type="Proteomes" id="UP000038040"/>
    </source>
</evidence>
<evidence type="ECO:0000256" key="1">
    <source>
        <dbReference type="ARBA" id="ARBA00004477"/>
    </source>
</evidence>
<dbReference type="GO" id="GO:0005886">
    <property type="term" value="C:plasma membrane"/>
    <property type="evidence" value="ECO:0007669"/>
    <property type="project" value="UniProtKB-SubCell"/>
</dbReference>
<feature type="transmembrane region" description="Helical" evidence="11">
    <location>
        <begin position="166"/>
        <end position="181"/>
    </location>
</feature>
<dbReference type="STRING" id="318479.A0A0N4UK83"/>
<name>A0A0N4UK83_DRAME</name>
<dbReference type="GO" id="GO:0005789">
    <property type="term" value="C:endoplasmic reticulum membrane"/>
    <property type="evidence" value="ECO:0007669"/>
    <property type="project" value="UniProtKB-SubCell"/>
</dbReference>
<feature type="transmembrane region" description="Helical" evidence="11">
    <location>
        <begin position="6"/>
        <end position="23"/>
    </location>
</feature>
<reference evidence="15" key="1">
    <citation type="submission" date="2017-02" db="UniProtKB">
        <authorList>
            <consortium name="WormBaseParasite"/>
        </authorList>
    </citation>
    <scope>IDENTIFICATION</scope>
</reference>
<dbReference type="OrthoDB" id="9993532at2759"/>
<keyword evidence="7 11" id="KW-0472">Membrane</keyword>
<evidence type="ECO:0000256" key="4">
    <source>
        <dbReference type="ARBA" id="ARBA00022692"/>
    </source>
</evidence>
<keyword evidence="6 11" id="KW-1133">Transmembrane helix</keyword>
<dbReference type="Proteomes" id="UP000038040">
    <property type="component" value="Unplaced"/>
</dbReference>
<gene>
    <name evidence="12" type="ORF">DME_LOCUS10249</name>
</gene>
<dbReference type="Pfam" id="PF09767">
    <property type="entry name" value="DUF2053"/>
    <property type="match status" value="1"/>
</dbReference>
<dbReference type="AlphaFoldDB" id="A0A0N4UK83"/>
<comment type="subcellular location">
    <subcellularLocation>
        <location evidence="2">Cell membrane</location>
        <topology evidence="2">Multi-pass membrane protein</topology>
    </subcellularLocation>
    <subcellularLocation>
        <location evidence="1">Endoplasmic reticulum membrane</location>
        <topology evidence="1">Multi-pass membrane protein</topology>
    </subcellularLocation>
</comment>
<organism evidence="13 15">
    <name type="scientific">Dracunculus medinensis</name>
    <name type="common">Guinea worm</name>
    <dbReference type="NCBI Taxonomy" id="318479"/>
    <lineage>
        <taxon>Eukaryota</taxon>
        <taxon>Metazoa</taxon>
        <taxon>Ecdysozoa</taxon>
        <taxon>Nematoda</taxon>
        <taxon>Chromadorea</taxon>
        <taxon>Rhabditida</taxon>
        <taxon>Spirurina</taxon>
        <taxon>Dracunculoidea</taxon>
        <taxon>Dracunculidae</taxon>
        <taxon>Dracunculus</taxon>
    </lineage>
</organism>
<comment type="similarity">
    <text evidence="8">Belongs to the TMEM147 family.</text>
</comment>
<reference evidence="12 14" key="2">
    <citation type="submission" date="2018-11" db="EMBL/GenBank/DDBJ databases">
        <authorList>
            <consortium name="Pathogen Informatics"/>
        </authorList>
    </citation>
    <scope>NUCLEOTIDE SEQUENCE [LARGE SCALE GENOMIC DNA]</scope>
</reference>
<feature type="transmembrane region" description="Helical" evidence="11">
    <location>
        <begin position="133"/>
        <end position="154"/>
    </location>
</feature>
<evidence type="ECO:0000256" key="3">
    <source>
        <dbReference type="ARBA" id="ARBA00022475"/>
    </source>
</evidence>
<proteinExistence type="inferred from homology"/>
<evidence type="ECO:0000256" key="2">
    <source>
        <dbReference type="ARBA" id="ARBA00004651"/>
    </source>
</evidence>
<evidence type="ECO:0000256" key="9">
    <source>
        <dbReference type="ARBA" id="ARBA00034846"/>
    </source>
</evidence>
<feature type="transmembrane region" description="Helical" evidence="11">
    <location>
        <begin position="76"/>
        <end position="93"/>
    </location>
</feature>
<feature type="transmembrane region" description="Helical" evidence="11">
    <location>
        <begin position="35"/>
        <end position="56"/>
    </location>
</feature>
<protein>
    <recommendedName>
        <fullName evidence="9">BOS complex subunit TMEM147</fullName>
    </recommendedName>
    <alternativeName>
        <fullName evidence="10">Transmembrane protein 147</fullName>
    </alternativeName>
</protein>
<evidence type="ECO:0000256" key="5">
    <source>
        <dbReference type="ARBA" id="ARBA00022824"/>
    </source>
</evidence>
<evidence type="ECO:0000256" key="7">
    <source>
        <dbReference type="ARBA" id="ARBA00023136"/>
    </source>
</evidence>
<sequence>MTFFHFVNCIALAYSPYFIAYKYTGLSEYSSIWKCAYAALVYFLTQLVKMLVLATFFPASDGETFEILPELMKSSADIFDVIGLHLVIMNLIAGKSEIRFLATGIGWAFAHSVASRLVGFWVGARATAFHWKFIQMALESNIDLIFYIALVWLFSRNDLKSKMKRFVALLIAFCVFHVFIYE</sequence>
<evidence type="ECO:0000313" key="14">
    <source>
        <dbReference type="Proteomes" id="UP000274756"/>
    </source>
</evidence>
<evidence type="ECO:0000256" key="10">
    <source>
        <dbReference type="ARBA" id="ARBA00034899"/>
    </source>
</evidence>
<dbReference type="PANTHER" id="PTHR12869">
    <property type="entry name" value="SMALL SEVEN TRANSMEMBRANE DOMAIN-CONTAINING PROTEIN"/>
    <property type="match status" value="1"/>
</dbReference>
<keyword evidence="3" id="KW-1003">Cell membrane</keyword>
<dbReference type="PANTHER" id="PTHR12869:SF0">
    <property type="entry name" value="BOS COMPLEX SUBUNIT TMEM147"/>
    <property type="match status" value="1"/>
</dbReference>
<feature type="transmembrane region" description="Helical" evidence="11">
    <location>
        <begin position="100"/>
        <end position="121"/>
    </location>
</feature>
<keyword evidence="4 11" id="KW-0812">Transmembrane</keyword>
<accession>A0A0N4UK83</accession>
<evidence type="ECO:0000313" key="15">
    <source>
        <dbReference type="WBParaSite" id="DME_0000811301-mRNA-1"/>
    </source>
</evidence>
<dbReference type="WBParaSite" id="DME_0000811301-mRNA-1">
    <property type="protein sequence ID" value="DME_0000811301-mRNA-1"/>
    <property type="gene ID" value="DME_0000811301"/>
</dbReference>
<dbReference type="EMBL" id="UYYG01001208">
    <property type="protein sequence ID" value="VDN60276.1"/>
    <property type="molecule type" value="Genomic_DNA"/>
</dbReference>
<keyword evidence="5" id="KW-0256">Endoplasmic reticulum</keyword>
<dbReference type="InterPro" id="IPR019164">
    <property type="entry name" value="TMEM147"/>
</dbReference>
<evidence type="ECO:0000256" key="11">
    <source>
        <dbReference type="SAM" id="Phobius"/>
    </source>
</evidence>
<evidence type="ECO:0000313" key="12">
    <source>
        <dbReference type="EMBL" id="VDN60276.1"/>
    </source>
</evidence>